<dbReference type="Pfam" id="PF13483">
    <property type="entry name" value="Lactamase_B_3"/>
    <property type="match status" value="1"/>
</dbReference>
<dbReference type="EMBL" id="JZWS01000004">
    <property type="protein sequence ID" value="KJR79563.1"/>
    <property type="molecule type" value="Genomic_DNA"/>
</dbReference>
<dbReference type="AlphaFoldDB" id="A0A0F2LPT1"/>
<dbReference type="Gene3D" id="3.60.15.10">
    <property type="entry name" value="Ribonuclease Z/Hydroxyacylglutathione hydrolase-like"/>
    <property type="match status" value="1"/>
</dbReference>
<evidence type="ECO:0000313" key="2">
    <source>
        <dbReference type="EMBL" id="MCL7343598.1"/>
    </source>
</evidence>
<protein>
    <submittedName>
        <fullName evidence="1 2">Hydrolase</fullName>
    </submittedName>
</protein>
<dbReference type="GO" id="GO:0016787">
    <property type="term" value="F:hydrolase activity"/>
    <property type="evidence" value="ECO:0007669"/>
    <property type="project" value="UniProtKB-KW"/>
</dbReference>
<name>A0A0F2LPT1_9CREN</name>
<organism evidence="1">
    <name type="scientific">Candidatus Aramenus sulfurataquae</name>
    <dbReference type="NCBI Taxonomy" id="1326980"/>
    <lineage>
        <taxon>Archaea</taxon>
        <taxon>Thermoproteota</taxon>
        <taxon>Thermoprotei</taxon>
        <taxon>Sulfolobales</taxon>
        <taxon>Sulfolobaceae</taxon>
        <taxon>Candidatus Aramenus</taxon>
    </lineage>
</organism>
<comment type="caution">
    <text evidence="1">The sequence shown here is derived from an EMBL/GenBank/DDBJ whole genome shotgun (WGS) entry which is preliminary data.</text>
</comment>
<dbReference type="PANTHER" id="PTHR42967">
    <property type="entry name" value="METAL DEPENDENT HYDROLASE"/>
    <property type="match status" value="1"/>
</dbReference>
<gene>
    <name evidence="2" type="ORF">TQ35_003380</name>
    <name evidence="1" type="ORF">TQ35_01335</name>
</gene>
<keyword evidence="1" id="KW-0378">Hydrolase</keyword>
<dbReference type="PANTHER" id="PTHR42967:SF1">
    <property type="entry name" value="MBL FOLD METALLO-HYDROLASE"/>
    <property type="match status" value="1"/>
</dbReference>
<accession>A0A0F2LPT1</accession>
<sequence length="203" mass="23473">MIKYFGHSMFSIDDKIVIDPHDGGSIGLERPEISHSDIVLVTHDHYDHNAYEILTYKDLKVMFTGTITYGDYKITGYKWYHDKERGKRRGETAIYKIETKDFTVVHLGDIGEIPREDILKEISSPDVLMIPVGGLITIDYKEAISLVNALKPRIVIPMHYWVKGHLMPLDPLEYFLKEYKGEVKEVNKKYIEGNEKGVIIFRV</sequence>
<dbReference type="EMBL" id="JZWS02000002">
    <property type="protein sequence ID" value="MCL7343598.1"/>
    <property type="molecule type" value="Genomic_DNA"/>
</dbReference>
<dbReference type="SUPFAM" id="SSF56281">
    <property type="entry name" value="Metallo-hydrolase/oxidoreductase"/>
    <property type="match status" value="1"/>
</dbReference>
<reference evidence="2" key="2">
    <citation type="submission" date="2022-05" db="EMBL/GenBank/DDBJ databases">
        <title>Metagenome Sequencing of an Archaeal-Dominated Microbial Community from a Hot Spring at the Los Azufres Geothermal Field, Mexico.</title>
        <authorList>
            <person name="Marin-Paredes R."/>
            <person name="Martinez-Romero E."/>
            <person name="Servin-Garciduenas L.E."/>
        </authorList>
    </citation>
    <scope>NUCLEOTIDE SEQUENCE</scope>
    <source>
        <strain evidence="2">AZ1-454</strain>
    </source>
</reference>
<dbReference type="PATRIC" id="fig|1326980.8.peg.1628"/>
<proteinExistence type="predicted"/>
<evidence type="ECO:0000313" key="1">
    <source>
        <dbReference type="EMBL" id="KJR79563.1"/>
    </source>
</evidence>
<dbReference type="InterPro" id="IPR036866">
    <property type="entry name" value="RibonucZ/Hydroxyglut_hydro"/>
</dbReference>
<reference evidence="1" key="1">
    <citation type="submission" date="2015-03" db="EMBL/GenBank/DDBJ databases">
        <title>Metagenome Sequencing of an Archaeal-Dominated Microbial Community from a Hot Spring at the Los Azufres Geothermal Field, Mexico.</title>
        <authorList>
            <person name="Servin-Garciduenas L.E."/>
            <person name="Martinez-Romero E."/>
        </authorList>
    </citation>
    <scope>NUCLEOTIDE SEQUENCE [LARGE SCALE GENOMIC DNA]</scope>
    <source>
        <strain evidence="1">AZ1-454</strain>
    </source>
</reference>